<dbReference type="Pfam" id="PF00226">
    <property type="entry name" value="DnaJ"/>
    <property type="match status" value="1"/>
</dbReference>
<feature type="compositionally biased region" description="Basic and acidic residues" evidence="2">
    <location>
        <begin position="179"/>
        <end position="192"/>
    </location>
</feature>
<dbReference type="AlphaFoldDB" id="H6SRZ8"/>
<dbReference type="InterPro" id="IPR036869">
    <property type="entry name" value="J_dom_sf"/>
</dbReference>
<protein>
    <submittedName>
        <fullName evidence="4">Heat shock protein DnaJ-like</fullName>
    </submittedName>
</protein>
<dbReference type="PATRIC" id="fig|1150469.3.peg.1199"/>
<evidence type="ECO:0000313" key="5">
    <source>
        <dbReference type="Proteomes" id="UP000033220"/>
    </source>
</evidence>
<dbReference type="PANTHER" id="PTHR44145:SF3">
    <property type="entry name" value="DNAJ HOMOLOG SUBFAMILY A MEMBER 3, MITOCHONDRIAL"/>
    <property type="match status" value="1"/>
</dbReference>
<dbReference type="KEGG" id="rpm:RSPPHO_01051"/>
<reference evidence="4 5" key="1">
    <citation type="submission" date="2012-02" db="EMBL/GenBank/DDBJ databases">
        <title>Shotgun genome sequence of Phaeospirillum photometricum DSM 122.</title>
        <authorList>
            <person name="Duquesne K."/>
            <person name="Sturgis J."/>
        </authorList>
    </citation>
    <scope>NUCLEOTIDE SEQUENCE [LARGE SCALE GENOMIC DNA]</scope>
    <source>
        <strain evidence="5">DSM122</strain>
    </source>
</reference>
<dbReference type="PRINTS" id="PR00625">
    <property type="entry name" value="JDOMAIN"/>
</dbReference>
<dbReference type="CDD" id="cd06257">
    <property type="entry name" value="DnaJ"/>
    <property type="match status" value="1"/>
</dbReference>
<keyword evidence="5" id="KW-1185">Reference proteome</keyword>
<feature type="domain" description="J" evidence="3">
    <location>
        <begin position="195"/>
        <end position="252"/>
    </location>
</feature>
<evidence type="ECO:0000256" key="2">
    <source>
        <dbReference type="SAM" id="MobiDB-lite"/>
    </source>
</evidence>
<dbReference type="InterPro" id="IPR051938">
    <property type="entry name" value="Apopto_cytoskel_mod"/>
</dbReference>
<dbReference type="SUPFAM" id="SSF46565">
    <property type="entry name" value="Chaperone J-domain"/>
    <property type="match status" value="1"/>
</dbReference>
<dbReference type="InterPro" id="IPR001623">
    <property type="entry name" value="DnaJ_domain"/>
</dbReference>
<dbReference type="eggNOG" id="COG0484">
    <property type="taxonomic scope" value="Bacteria"/>
</dbReference>
<dbReference type="Gene3D" id="1.10.287.110">
    <property type="entry name" value="DnaJ domain"/>
    <property type="match status" value="1"/>
</dbReference>
<dbReference type="SMART" id="SM00271">
    <property type="entry name" value="DnaJ"/>
    <property type="match status" value="1"/>
</dbReference>
<dbReference type="PROSITE" id="PS50076">
    <property type="entry name" value="DNAJ_2"/>
    <property type="match status" value="1"/>
</dbReference>
<sequence>MTEGSGKAPPPQPVFFCLSWPKAPVTGAPRLGWWLASTGSERHSKPIMVNPDDTASGSRRKRRPIPPLETFASDTRPRIRLCDHPGCTAEGLYRAPKDRDLKEYFWFCLNHVQAYNKAWNYYQGLREEDIEAAIRHSICWDRPTWPLGKRGGPGHAAPDGLHDPFTVFDDTGPTGPSSRQERRSARYREDGPRARAMRVLDLSEPLTLDTLKTRYKTLVKRYHPDANGGDRESEERFKMVNEAYHVLMAALGA</sequence>
<dbReference type="STRING" id="1150469.RSPPHO_01051"/>
<dbReference type="Proteomes" id="UP000033220">
    <property type="component" value="Chromosome DSM 122"/>
</dbReference>
<proteinExistence type="predicted"/>
<dbReference type="EMBL" id="HE663493">
    <property type="protein sequence ID" value="CCG07677.1"/>
    <property type="molecule type" value="Genomic_DNA"/>
</dbReference>
<dbReference type="PANTHER" id="PTHR44145">
    <property type="entry name" value="DNAJ HOMOLOG SUBFAMILY A MEMBER 3, MITOCHONDRIAL"/>
    <property type="match status" value="1"/>
</dbReference>
<evidence type="ECO:0000313" key="4">
    <source>
        <dbReference type="EMBL" id="CCG07677.1"/>
    </source>
</evidence>
<evidence type="ECO:0000256" key="1">
    <source>
        <dbReference type="ARBA" id="ARBA00023186"/>
    </source>
</evidence>
<organism evidence="4 5">
    <name type="scientific">Pararhodospirillum photometricum DSM 122</name>
    <dbReference type="NCBI Taxonomy" id="1150469"/>
    <lineage>
        <taxon>Bacteria</taxon>
        <taxon>Pseudomonadati</taxon>
        <taxon>Pseudomonadota</taxon>
        <taxon>Alphaproteobacteria</taxon>
        <taxon>Rhodospirillales</taxon>
        <taxon>Rhodospirillaceae</taxon>
        <taxon>Pararhodospirillum</taxon>
    </lineage>
</organism>
<keyword evidence="4" id="KW-0346">Stress response</keyword>
<keyword evidence="1" id="KW-0143">Chaperone</keyword>
<name>H6SRZ8_PARPM</name>
<dbReference type="HOGENOM" id="CLU_096103_0_0_5"/>
<gene>
    <name evidence="4" type="ORF">RSPPHO_01051</name>
</gene>
<feature type="region of interest" description="Disordered" evidence="2">
    <location>
        <begin position="44"/>
        <end position="70"/>
    </location>
</feature>
<evidence type="ECO:0000259" key="3">
    <source>
        <dbReference type="PROSITE" id="PS50076"/>
    </source>
</evidence>
<accession>H6SRZ8</accession>
<feature type="region of interest" description="Disordered" evidence="2">
    <location>
        <begin position="150"/>
        <end position="192"/>
    </location>
</feature>